<dbReference type="AlphaFoldDB" id="A0A1M4EF71"/>
<name>A0A1M4EF71_9ACTN</name>
<reference evidence="2" key="1">
    <citation type="submission" date="2016-04" db="EMBL/GenBank/DDBJ databases">
        <authorList>
            <person name="Evans L.H."/>
            <person name="Alamgir A."/>
            <person name="Owens N."/>
            <person name="Weber N.D."/>
            <person name="Virtaneva K."/>
            <person name="Barbian K."/>
            <person name="Babar A."/>
            <person name="Rosenke K."/>
        </authorList>
    </citation>
    <scope>NUCLEOTIDE SEQUENCE</scope>
    <source>
        <strain evidence="2">Nono1</strain>
    </source>
</reference>
<dbReference type="Pfam" id="PF01636">
    <property type="entry name" value="APH"/>
    <property type="match status" value="1"/>
</dbReference>
<dbReference type="InterPro" id="IPR051678">
    <property type="entry name" value="AGP_Transferase"/>
</dbReference>
<sequence length="301" mass="32392">MAEAILREHGVDPGGARRGRGWTNATWLTDELVVRVASRPGTADLLRERRLAELLPAKVGYPPVVDAGVRDGHEWVLTRRVPGENLEEVWPKLDAAARSRAVEQLWQRARHVHRVDVAAAAPHARARSPFFPETPAQAAEALERLVSAGGLTPAEAEGLGRTLDRFWAALPQAPVALNHGDLCTPNTLWHDGEVVALLDFEFAVVAPVAIDLNEIVKLAFGPGDQAERAPLQAAVRRVAASALDVAGGPDVLVGYSVMLEMWVLENELTADDPDESDRADAAAMLAAFAEGDGGYFAPLLR</sequence>
<dbReference type="Gene3D" id="3.90.1200.10">
    <property type="match status" value="1"/>
</dbReference>
<dbReference type="EMBL" id="LT559118">
    <property type="protein sequence ID" value="SBO97617.1"/>
    <property type="molecule type" value="Genomic_DNA"/>
</dbReference>
<dbReference type="GO" id="GO:0016740">
    <property type="term" value="F:transferase activity"/>
    <property type="evidence" value="ECO:0007669"/>
    <property type="project" value="UniProtKB-KW"/>
</dbReference>
<dbReference type="PANTHER" id="PTHR21310">
    <property type="entry name" value="AMINOGLYCOSIDE PHOSPHOTRANSFERASE-RELATED-RELATED"/>
    <property type="match status" value="1"/>
</dbReference>
<dbReference type="RefSeq" id="WP_225266373.1">
    <property type="nucleotide sequence ID" value="NZ_CP084058.1"/>
</dbReference>
<dbReference type="InterPro" id="IPR011009">
    <property type="entry name" value="Kinase-like_dom_sf"/>
</dbReference>
<gene>
    <name evidence="2" type="ORF">BN4615_P7133</name>
</gene>
<organism evidence="2">
    <name type="scientific">Nonomuraea gerenzanensis</name>
    <dbReference type="NCBI Taxonomy" id="93944"/>
    <lineage>
        <taxon>Bacteria</taxon>
        <taxon>Bacillati</taxon>
        <taxon>Actinomycetota</taxon>
        <taxon>Actinomycetes</taxon>
        <taxon>Streptosporangiales</taxon>
        <taxon>Streptosporangiaceae</taxon>
        <taxon>Nonomuraea</taxon>
    </lineage>
</organism>
<proteinExistence type="predicted"/>
<evidence type="ECO:0000313" key="2">
    <source>
        <dbReference type="EMBL" id="SBO97617.1"/>
    </source>
</evidence>
<feature type="domain" description="Aminoglycoside phosphotransferase" evidence="1">
    <location>
        <begin position="19"/>
        <end position="234"/>
    </location>
</feature>
<dbReference type="PANTHER" id="PTHR21310:SF15">
    <property type="entry name" value="AMINOGLYCOSIDE PHOSPHOTRANSFERASE DOMAIN-CONTAINING PROTEIN"/>
    <property type="match status" value="1"/>
</dbReference>
<keyword evidence="2" id="KW-0808">Transferase</keyword>
<protein>
    <submittedName>
        <fullName evidence="2">Putative ATP:scyllo-inosamine phosphotransferase</fullName>
    </submittedName>
</protein>
<dbReference type="SUPFAM" id="SSF56112">
    <property type="entry name" value="Protein kinase-like (PK-like)"/>
    <property type="match status" value="1"/>
</dbReference>
<evidence type="ECO:0000259" key="1">
    <source>
        <dbReference type="Pfam" id="PF01636"/>
    </source>
</evidence>
<dbReference type="InterPro" id="IPR002575">
    <property type="entry name" value="Aminoglycoside_PTrfase"/>
</dbReference>
<accession>A0A1M4EF71</accession>